<dbReference type="Proteomes" id="UP000626370">
    <property type="component" value="Unassembled WGS sequence"/>
</dbReference>
<organism evidence="1 2">
    <name type="scientific">Thalassotalea profundi</name>
    <dbReference type="NCBI Taxonomy" id="2036687"/>
    <lineage>
        <taxon>Bacteria</taxon>
        <taxon>Pseudomonadati</taxon>
        <taxon>Pseudomonadota</taxon>
        <taxon>Gammaproteobacteria</taxon>
        <taxon>Alteromonadales</taxon>
        <taxon>Colwelliaceae</taxon>
        <taxon>Thalassotalea</taxon>
    </lineage>
</organism>
<proteinExistence type="predicted"/>
<evidence type="ECO:0000313" key="1">
    <source>
        <dbReference type="EMBL" id="GHE88154.1"/>
    </source>
</evidence>
<dbReference type="EMBL" id="BNAH01000006">
    <property type="protein sequence ID" value="GHE88154.1"/>
    <property type="molecule type" value="Genomic_DNA"/>
</dbReference>
<dbReference type="RefSeq" id="WP_189377839.1">
    <property type="nucleotide sequence ID" value="NZ_BNAH01000006.1"/>
</dbReference>
<gene>
    <name evidence="1" type="ORF">GCM10011501_16920</name>
</gene>
<protein>
    <recommendedName>
        <fullName evidence="3">GRAM domain-containing protein</fullName>
    </recommendedName>
</protein>
<reference evidence="2" key="1">
    <citation type="journal article" date="2019" name="Int. J. Syst. Evol. Microbiol.">
        <title>The Global Catalogue of Microorganisms (GCM) 10K type strain sequencing project: providing services to taxonomists for standard genome sequencing and annotation.</title>
        <authorList>
            <consortium name="The Broad Institute Genomics Platform"/>
            <consortium name="The Broad Institute Genome Sequencing Center for Infectious Disease"/>
            <person name="Wu L."/>
            <person name="Ma J."/>
        </authorList>
    </citation>
    <scope>NUCLEOTIDE SEQUENCE [LARGE SCALE GENOMIC DNA]</scope>
    <source>
        <strain evidence="2">CGMCC 1.15922</strain>
    </source>
</reference>
<sequence length="99" mass="10915">MQENIIKSSVTTIQNGVARADGKLSVTEKNINFAPYNKELGLGPYELKRREVSKVEKCLGKGGGIFPVTSDAIQITLVDGSRYQFILSNPKEWLSLLSN</sequence>
<comment type="caution">
    <text evidence="1">The sequence shown here is derived from an EMBL/GenBank/DDBJ whole genome shotgun (WGS) entry which is preliminary data.</text>
</comment>
<evidence type="ECO:0000313" key="2">
    <source>
        <dbReference type="Proteomes" id="UP000626370"/>
    </source>
</evidence>
<evidence type="ECO:0008006" key="3">
    <source>
        <dbReference type="Google" id="ProtNLM"/>
    </source>
</evidence>
<keyword evidence="2" id="KW-1185">Reference proteome</keyword>
<name>A0ABQ3IQW1_9GAMM</name>
<accession>A0ABQ3IQW1</accession>